<evidence type="ECO:0000313" key="4">
    <source>
        <dbReference type="Proteomes" id="UP000095210"/>
    </source>
</evidence>
<protein>
    <recommendedName>
        <fullName evidence="5">PPE family protein</fullName>
    </recommendedName>
</protein>
<feature type="compositionally biased region" description="Low complexity" evidence="2">
    <location>
        <begin position="315"/>
        <end position="329"/>
    </location>
</feature>
<dbReference type="Gene3D" id="1.20.1260.20">
    <property type="entry name" value="PPE superfamily"/>
    <property type="match status" value="1"/>
</dbReference>
<keyword evidence="1" id="KW-0175">Coiled coil</keyword>
<dbReference type="SUPFAM" id="SSF140459">
    <property type="entry name" value="PE/PPE dimer-like"/>
    <property type="match status" value="1"/>
</dbReference>
<organism evidence="3 4">
    <name type="scientific">Actinoalloteichus hymeniacidonis</name>
    <dbReference type="NCBI Taxonomy" id="340345"/>
    <lineage>
        <taxon>Bacteria</taxon>
        <taxon>Bacillati</taxon>
        <taxon>Actinomycetota</taxon>
        <taxon>Actinomycetes</taxon>
        <taxon>Pseudonocardiales</taxon>
        <taxon>Pseudonocardiaceae</taxon>
        <taxon>Actinoalloteichus</taxon>
    </lineage>
</organism>
<name>A0AAC9HUI7_9PSEU</name>
<feature type="compositionally biased region" description="Gly residues" evidence="2">
    <location>
        <begin position="195"/>
        <end position="204"/>
    </location>
</feature>
<dbReference type="InterPro" id="IPR038332">
    <property type="entry name" value="PPE_sf"/>
</dbReference>
<gene>
    <name evidence="3" type="ORF">TL08_26065</name>
</gene>
<evidence type="ECO:0000256" key="2">
    <source>
        <dbReference type="SAM" id="MobiDB-lite"/>
    </source>
</evidence>
<dbReference type="EMBL" id="CP014859">
    <property type="protein sequence ID" value="AOS65982.1"/>
    <property type="molecule type" value="Genomic_DNA"/>
</dbReference>
<feature type="compositionally biased region" description="Low complexity" evidence="2">
    <location>
        <begin position="361"/>
        <end position="377"/>
    </location>
</feature>
<feature type="coiled-coil region" evidence="1">
    <location>
        <begin position="133"/>
        <end position="160"/>
    </location>
</feature>
<feature type="compositionally biased region" description="Low complexity" evidence="2">
    <location>
        <begin position="169"/>
        <end position="194"/>
    </location>
</feature>
<proteinExistence type="predicted"/>
<dbReference type="AlphaFoldDB" id="A0AAC9HUI7"/>
<evidence type="ECO:0008006" key="5">
    <source>
        <dbReference type="Google" id="ProtNLM"/>
    </source>
</evidence>
<evidence type="ECO:0000313" key="3">
    <source>
        <dbReference type="EMBL" id="AOS65982.1"/>
    </source>
</evidence>
<feature type="compositionally biased region" description="Low complexity" evidence="2">
    <location>
        <begin position="294"/>
        <end position="307"/>
    </location>
</feature>
<dbReference type="Proteomes" id="UP000095210">
    <property type="component" value="Chromosome"/>
</dbReference>
<keyword evidence="4" id="KW-1185">Reference proteome</keyword>
<feature type="region of interest" description="Disordered" evidence="2">
    <location>
        <begin position="169"/>
        <end position="457"/>
    </location>
</feature>
<accession>A0AAC9HUI7</accession>
<reference evidence="4" key="1">
    <citation type="submission" date="2016-03" db="EMBL/GenBank/DDBJ databases">
        <title>Complete genome sequence of the type strain Actinoalloteichus hymeniacidonis DSM 45092.</title>
        <authorList>
            <person name="Schaffert L."/>
            <person name="Albersmeier A."/>
            <person name="Winkler A."/>
            <person name="Kalinowski J."/>
            <person name="Zotchev S."/>
            <person name="Ruckert C."/>
        </authorList>
    </citation>
    <scope>NUCLEOTIDE SEQUENCE [LARGE SCALE GENOMIC DNA]</scope>
    <source>
        <strain evidence="4">HPA177(T) (DSM 45092(T))</strain>
    </source>
</reference>
<sequence length="457" mass="46250">MTGTNWDGIGHQQLVDWFTGGSTDTATESAVRWREHIAGSFGQVSELIEGALRDSGAVWHGAAAESMRDGVSPLARFALDAQDASVRVGDGVQRWAEAFDHVKREMPAPIRITDDEAWRDRAVAALIGTVTDREENEGQARDAEERARDLARAYEAMVDETVGQLPFFAPVPLAAPGPGERSPGPGSSRPQQPAGSGGQAGPGAGARPVPPSSVPAPGPPGTGMRAPQPGSMSPEQFGRPPAGPAVPMGPPASGSRPPSVAPVPQAPMPQAATPQAPIPQPPQTPAPPAPALGPPAASAPQASSPQQTPAPVPHTPTTAPATPQAGTAQPPRPPQPTAPTAPPPPVRPIAPAPALAPAPNPTLAEQFGPSATRAAGSTGAGSGTGATSTGATGPNTPFQPSVLDRPAWGAGSAPRNTGAPRSSAGDDPEYLESVDEMWGDTGHAAPAVLGGDRRDER</sequence>
<feature type="compositionally biased region" description="Acidic residues" evidence="2">
    <location>
        <begin position="426"/>
        <end position="438"/>
    </location>
</feature>
<feature type="compositionally biased region" description="Pro residues" evidence="2">
    <location>
        <begin position="330"/>
        <end position="360"/>
    </location>
</feature>
<dbReference type="PRINTS" id="PR01217">
    <property type="entry name" value="PRICHEXTENSN"/>
</dbReference>
<evidence type="ECO:0000256" key="1">
    <source>
        <dbReference type="SAM" id="Coils"/>
    </source>
</evidence>
<feature type="compositionally biased region" description="Pro residues" evidence="2">
    <location>
        <begin position="276"/>
        <end position="293"/>
    </location>
</feature>
<dbReference type="KEGG" id="ahm:TL08_26065"/>
<dbReference type="RefSeq" id="WP_069852804.1">
    <property type="nucleotide sequence ID" value="NZ_CP014859.1"/>
</dbReference>
<feature type="compositionally biased region" description="Pro residues" evidence="2">
    <location>
        <begin position="241"/>
        <end position="250"/>
    </location>
</feature>
<feature type="compositionally biased region" description="Pro residues" evidence="2">
    <location>
        <begin position="208"/>
        <end position="220"/>
    </location>
</feature>